<comment type="caution">
    <text evidence="1">The sequence shown here is derived from an EMBL/GenBank/DDBJ whole genome shotgun (WGS) entry which is preliminary data.</text>
</comment>
<dbReference type="AlphaFoldDB" id="A0A814D4D1"/>
<dbReference type="EMBL" id="CAJOBC010002269">
    <property type="protein sequence ID" value="CAF3724580.1"/>
    <property type="molecule type" value="Genomic_DNA"/>
</dbReference>
<evidence type="ECO:0000313" key="1">
    <source>
        <dbReference type="EMBL" id="CAF0948678.1"/>
    </source>
</evidence>
<dbReference type="Proteomes" id="UP000681722">
    <property type="component" value="Unassembled WGS sequence"/>
</dbReference>
<keyword evidence="3" id="KW-1185">Reference proteome</keyword>
<proteinExistence type="predicted"/>
<evidence type="ECO:0000313" key="2">
    <source>
        <dbReference type="EMBL" id="CAF3724580.1"/>
    </source>
</evidence>
<sequence>GGIITYEISNSTETHINVSLIQRHTWLETYESPFNNIKYKCNDEKISMGDLVGIGNITGQVDYSNWYYWEEFIATAAVPCQSYMTDDHGYYSTGDGITDILLPINIKFIAKFRPDMMEVPVLFEINTNQRSDGK</sequence>
<accession>A0A814D4D1</accession>
<dbReference type="EMBL" id="CAJNOQ010002269">
    <property type="protein sequence ID" value="CAF0948678.1"/>
    <property type="molecule type" value="Genomic_DNA"/>
</dbReference>
<name>A0A814D4D1_9BILA</name>
<dbReference type="Proteomes" id="UP000663829">
    <property type="component" value="Unassembled WGS sequence"/>
</dbReference>
<gene>
    <name evidence="1" type="ORF">GPM918_LOCUS11116</name>
    <name evidence="2" type="ORF">SRO942_LOCUS11117</name>
</gene>
<protein>
    <submittedName>
        <fullName evidence="1">Uncharacterized protein</fullName>
    </submittedName>
</protein>
<reference evidence="1" key="1">
    <citation type="submission" date="2021-02" db="EMBL/GenBank/DDBJ databases">
        <authorList>
            <person name="Nowell W R."/>
        </authorList>
    </citation>
    <scope>NUCLEOTIDE SEQUENCE</scope>
</reference>
<feature type="non-terminal residue" evidence="1">
    <location>
        <position position="1"/>
    </location>
</feature>
<evidence type="ECO:0000313" key="3">
    <source>
        <dbReference type="Proteomes" id="UP000663829"/>
    </source>
</evidence>
<organism evidence="1 3">
    <name type="scientific">Didymodactylos carnosus</name>
    <dbReference type="NCBI Taxonomy" id="1234261"/>
    <lineage>
        <taxon>Eukaryota</taxon>
        <taxon>Metazoa</taxon>
        <taxon>Spiralia</taxon>
        <taxon>Gnathifera</taxon>
        <taxon>Rotifera</taxon>
        <taxon>Eurotatoria</taxon>
        <taxon>Bdelloidea</taxon>
        <taxon>Philodinida</taxon>
        <taxon>Philodinidae</taxon>
        <taxon>Didymodactylos</taxon>
    </lineage>
</organism>